<dbReference type="AlphaFoldDB" id="A0A5C3R2L0"/>
<dbReference type="InterPro" id="IPR019775">
    <property type="entry name" value="WD40_repeat_CS"/>
</dbReference>
<evidence type="ECO:0000256" key="2">
    <source>
        <dbReference type="ARBA" id="ARBA00022574"/>
    </source>
</evidence>
<dbReference type="InterPro" id="IPR001680">
    <property type="entry name" value="WD40_rpt"/>
</dbReference>
<reference evidence="7 8" key="1">
    <citation type="journal article" date="2019" name="Nat. Ecol. Evol.">
        <title>Megaphylogeny resolves global patterns of mushroom evolution.</title>
        <authorList>
            <person name="Varga T."/>
            <person name="Krizsan K."/>
            <person name="Foldi C."/>
            <person name="Dima B."/>
            <person name="Sanchez-Garcia M."/>
            <person name="Sanchez-Ramirez S."/>
            <person name="Szollosi G.J."/>
            <person name="Szarkandi J.G."/>
            <person name="Papp V."/>
            <person name="Albert L."/>
            <person name="Andreopoulos W."/>
            <person name="Angelini C."/>
            <person name="Antonin V."/>
            <person name="Barry K.W."/>
            <person name="Bougher N.L."/>
            <person name="Buchanan P."/>
            <person name="Buyck B."/>
            <person name="Bense V."/>
            <person name="Catcheside P."/>
            <person name="Chovatia M."/>
            <person name="Cooper J."/>
            <person name="Damon W."/>
            <person name="Desjardin D."/>
            <person name="Finy P."/>
            <person name="Geml J."/>
            <person name="Haridas S."/>
            <person name="Hughes K."/>
            <person name="Justo A."/>
            <person name="Karasinski D."/>
            <person name="Kautmanova I."/>
            <person name="Kiss B."/>
            <person name="Kocsube S."/>
            <person name="Kotiranta H."/>
            <person name="LaButti K.M."/>
            <person name="Lechner B.E."/>
            <person name="Liimatainen K."/>
            <person name="Lipzen A."/>
            <person name="Lukacs Z."/>
            <person name="Mihaltcheva S."/>
            <person name="Morgado L.N."/>
            <person name="Niskanen T."/>
            <person name="Noordeloos M.E."/>
            <person name="Ohm R.A."/>
            <person name="Ortiz-Santana B."/>
            <person name="Ovrebo C."/>
            <person name="Racz N."/>
            <person name="Riley R."/>
            <person name="Savchenko A."/>
            <person name="Shiryaev A."/>
            <person name="Soop K."/>
            <person name="Spirin V."/>
            <person name="Szebenyi C."/>
            <person name="Tomsovsky M."/>
            <person name="Tulloss R.E."/>
            <person name="Uehling J."/>
            <person name="Grigoriev I.V."/>
            <person name="Vagvolgyi C."/>
            <person name="Papp T."/>
            <person name="Martin F.M."/>
            <person name="Miettinen O."/>
            <person name="Hibbett D.S."/>
            <person name="Nagy L.G."/>
        </authorList>
    </citation>
    <scope>NUCLEOTIDE SEQUENCE [LARGE SCALE GENOMIC DNA]</scope>
    <source>
        <strain evidence="7 8">CBS 309.79</strain>
    </source>
</reference>
<dbReference type="Proteomes" id="UP000305067">
    <property type="component" value="Unassembled WGS sequence"/>
</dbReference>
<keyword evidence="8" id="KW-1185">Reference proteome</keyword>
<evidence type="ECO:0000313" key="8">
    <source>
        <dbReference type="Proteomes" id="UP000305067"/>
    </source>
</evidence>
<dbReference type="PROSITE" id="PS50082">
    <property type="entry name" value="WD_REPEATS_2"/>
    <property type="match status" value="4"/>
</dbReference>
<proteinExistence type="predicted"/>
<dbReference type="OrthoDB" id="189968at2759"/>
<dbReference type="InterPro" id="IPR036322">
    <property type="entry name" value="WD40_repeat_dom_sf"/>
</dbReference>
<feature type="repeat" description="WD" evidence="5">
    <location>
        <begin position="317"/>
        <end position="350"/>
    </location>
</feature>
<protein>
    <submittedName>
        <fullName evidence="7">WD40-repeat-containing domain protein</fullName>
    </submittedName>
</protein>
<feature type="compositionally biased region" description="Low complexity" evidence="6">
    <location>
        <begin position="21"/>
        <end position="41"/>
    </location>
</feature>
<evidence type="ECO:0000256" key="4">
    <source>
        <dbReference type="ARBA" id="ARBA00023242"/>
    </source>
</evidence>
<dbReference type="PANTHER" id="PTHR19865:SF0">
    <property type="entry name" value="U3 SMALL NUCLEOLAR RNA-INTERACTING PROTEIN 2"/>
    <property type="match status" value="1"/>
</dbReference>
<dbReference type="GO" id="GO:0034511">
    <property type="term" value="F:U3 snoRNA binding"/>
    <property type="evidence" value="ECO:0007669"/>
    <property type="project" value="InterPro"/>
</dbReference>
<feature type="compositionally biased region" description="Acidic residues" evidence="6">
    <location>
        <begin position="54"/>
        <end position="73"/>
    </location>
</feature>
<dbReference type="InterPro" id="IPR020472">
    <property type="entry name" value="WD40_PAC1"/>
</dbReference>
<dbReference type="PROSITE" id="PS00678">
    <property type="entry name" value="WD_REPEATS_1"/>
    <property type="match status" value="1"/>
</dbReference>
<dbReference type="EMBL" id="ML178814">
    <property type="protein sequence ID" value="TFL06899.1"/>
    <property type="molecule type" value="Genomic_DNA"/>
</dbReference>
<keyword evidence="3" id="KW-0677">Repeat</keyword>
<evidence type="ECO:0000256" key="6">
    <source>
        <dbReference type="SAM" id="MobiDB-lite"/>
    </source>
</evidence>
<evidence type="ECO:0000256" key="5">
    <source>
        <dbReference type="PROSITE-ProRule" id="PRU00221"/>
    </source>
</evidence>
<feature type="repeat" description="WD" evidence="5">
    <location>
        <begin position="163"/>
        <end position="204"/>
    </location>
</feature>
<dbReference type="InterPro" id="IPR015943">
    <property type="entry name" value="WD40/YVTN_repeat-like_dom_sf"/>
</dbReference>
<name>A0A5C3R2L0_9AGAR</name>
<dbReference type="PANTHER" id="PTHR19865">
    <property type="entry name" value="U3 SMALL NUCLEOLAR RNA INTERACTING PROTEIN 2"/>
    <property type="match status" value="1"/>
</dbReference>
<feature type="region of interest" description="Disordered" evidence="6">
    <location>
        <begin position="1"/>
        <end position="96"/>
    </location>
</feature>
<dbReference type="GO" id="GO:0032040">
    <property type="term" value="C:small-subunit processome"/>
    <property type="evidence" value="ECO:0007669"/>
    <property type="project" value="TreeGrafter"/>
</dbReference>
<feature type="repeat" description="WD" evidence="5">
    <location>
        <begin position="228"/>
        <end position="262"/>
    </location>
</feature>
<comment type="subcellular location">
    <subcellularLocation>
        <location evidence="1">Nucleus</location>
    </subcellularLocation>
</comment>
<feature type="compositionally biased region" description="Acidic residues" evidence="6">
    <location>
        <begin position="81"/>
        <end position="93"/>
    </location>
</feature>
<organism evidence="7 8">
    <name type="scientific">Pterulicium gracile</name>
    <dbReference type="NCBI Taxonomy" id="1884261"/>
    <lineage>
        <taxon>Eukaryota</taxon>
        <taxon>Fungi</taxon>
        <taxon>Dikarya</taxon>
        <taxon>Basidiomycota</taxon>
        <taxon>Agaricomycotina</taxon>
        <taxon>Agaricomycetes</taxon>
        <taxon>Agaricomycetidae</taxon>
        <taxon>Agaricales</taxon>
        <taxon>Pleurotineae</taxon>
        <taxon>Pterulaceae</taxon>
        <taxon>Pterulicium</taxon>
    </lineage>
</organism>
<evidence type="ECO:0000256" key="3">
    <source>
        <dbReference type="ARBA" id="ARBA00022737"/>
    </source>
</evidence>
<sequence length="594" mass="64754">MPDAFFASTKTRKRKRTNSQPSSFRGSKKSPGSSRPKPNGKTPAANNKRKALDEELESDRTDEEEGGDIDDLDLERRASEDEVVSGDEDEDETPAQKRLRLAQLYLEDVKEGLADGEFDAKDVDRELISSRLKQDVLEHAGKVHLFIADDYDFMTLPSTVLRTKGHRLSVTSAVAAESGLHLFTSGKEGHIIKWDLLTGKKITTFYKQRHPSDLKGKGKAKAKDRGPIQGHTDEVLALAVSGDGKILVSGGRDKRLVVWDVEKDSWEKCFYGPLAHKDAISGISFKKGTRQLYSASNDRTIKVYDLSPSVMGYVETLFGHQDFVLSLDSLRGDSCVSVGGRDKTVRFWKIVDETQLVFRGGGRSRIREVLEGGLGAVDEADEEEATAAAATKVSTKKFVEGSLECVAMIDETTFLSGGDTGSICLWSTQKKKAVFTQALAHGLSEMDSATEGLLKSPRWVTALGTLRYSDVFASGSYEGAIRIWKLDSALRSFSLVGSIPAPGVVNSLQLFLPPSSFSTAAQWMTQETPITNGVDSMDTDDVPAPSKRKSQAKTVVLVAGMGQEHKCGRWLKVNEGGAVNGTMVVGFTPRTLSS</sequence>
<dbReference type="Pfam" id="PF00400">
    <property type="entry name" value="WD40"/>
    <property type="match status" value="3"/>
</dbReference>
<feature type="repeat" description="WD" evidence="5">
    <location>
        <begin position="273"/>
        <end position="307"/>
    </location>
</feature>
<dbReference type="FunFam" id="2.130.10.10:FF:000899">
    <property type="entry name" value="Chromosome 15, whole genome shotgun sequence"/>
    <property type="match status" value="1"/>
</dbReference>
<evidence type="ECO:0000313" key="7">
    <source>
        <dbReference type="EMBL" id="TFL06899.1"/>
    </source>
</evidence>
<accession>A0A5C3R2L0</accession>
<keyword evidence="4" id="KW-0539">Nucleus</keyword>
<dbReference type="SMART" id="SM00320">
    <property type="entry name" value="WD40"/>
    <property type="match status" value="6"/>
</dbReference>
<keyword evidence="2 5" id="KW-0853">WD repeat</keyword>
<dbReference type="Gene3D" id="2.130.10.10">
    <property type="entry name" value="YVTN repeat-like/Quinoprotein amine dehydrogenase"/>
    <property type="match status" value="1"/>
</dbReference>
<dbReference type="PRINTS" id="PR00320">
    <property type="entry name" value="GPROTEINBRPT"/>
</dbReference>
<gene>
    <name evidence="7" type="ORF">BDV98DRAFT_519299</name>
</gene>
<dbReference type="SUPFAM" id="SSF50978">
    <property type="entry name" value="WD40 repeat-like"/>
    <property type="match status" value="1"/>
</dbReference>
<dbReference type="STRING" id="1884261.A0A5C3R2L0"/>
<evidence type="ECO:0000256" key="1">
    <source>
        <dbReference type="ARBA" id="ARBA00004123"/>
    </source>
</evidence>
<dbReference type="InterPro" id="IPR039241">
    <property type="entry name" value="Rrp9-like"/>
</dbReference>
<dbReference type="PROSITE" id="PS50294">
    <property type="entry name" value="WD_REPEATS_REGION"/>
    <property type="match status" value="1"/>
</dbReference>